<evidence type="ECO:0000313" key="1">
    <source>
        <dbReference type="EMBL" id="CAF4917001.1"/>
    </source>
</evidence>
<dbReference type="EMBL" id="CAJOBH010173035">
    <property type="protein sequence ID" value="CAF4917001.1"/>
    <property type="molecule type" value="Genomic_DNA"/>
</dbReference>
<organism evidence="1 3">
    <name type="scientific">Rotaria magnacalcarata</name>
    <dbReference type="NCBI Taxonomy" id="392030"/>
    <lineage>
        <taxon>Eukaryota</taxon>
        <taxon>Metazoa</taxon>
        <taxon>Spiralia</taxon>
        <taxon>Gnathifera</taxon>
        <taxon>Rotifera</taxon>
        <taxon>Eurotatoria</taxon>
        <taxon>Bdelloidea</taxon>
        <taxon>Philodinida</taxon>
        <taxon>Philodinidae</taxon>
        <taxon>Rotaria</taxon>
    </lineage>
</organism>
<dbReference type="Proteomes" id="UP000681720">
    <property type="component" value="Unassembled WGS sequence"/>
</dbReference>
<feature type="non-terminal residue" evidence="1">
    <location>
        <position position="49"/>
    </location>
</feature>
<evidence type="ECO:0000313" key="2">
    <source>
        <dbReference type="EMBL" id="CAF5087781.1"/>
    </source>
</evidence>
<dbReference type="AlphaFoldDB" id="A0A8S3CJQ0"/>
<gene>
    <name evidence="1" type="ORF">BYL167_LOCUS52814</name>
    <name evidence="2" type="ORF">GIL414_LOCUS62067</name>
</gene>
<proteinExistence type="predicted"/>
<dbReference type="EMBL" id="CAJOBJ010247469">
    <property type="protein sequence ID" value="CAF5087781.1"/>
    <property type="molecule type" value="Genomic_DNA"/>
</dbReference>
<reference evidence="1" key="1">
    <citation type="submission" date="2021-02" db="EMBL/GenBank/DDBJ databases">
        <authorList>
            <person name="Nowell W R."/>
        </authorList>
    </citation>
    <scope>NUCLEOTIDE SEQUENCE</scope>
</reference>
<protein>
    <submittedName>
        <fullName evidence="1">Uncharacterized protein</fullName>
    </submittedName>
</protein>
<name>A0A8S3CJQ0_9BILA</name>
<evidence type="ECO:0000313" key="3">
    <source>
        <dbReference type="Proteomes" id="UP000681967"/>
    </source>
</evidence>
<sequence length="49" mass="5859">MLFYERIDTPSTITTTSNIPTLQLKDSIPYAIPKDISDWIWEDNRRFVR</sequence>
<accession>A0A8S3CJQ0</accession>
<comment type="caution">
    <text evidence="1">The sequence shown here is derived from an EMBL/GenBank/DDBJ whole genome shotgun (WGS) entry which is preliminary data.</text>
</comment>
<dbReference type="Proteomes" id="UP000681967">
    <property type="component" value="Unassembled WGS sequence"/>
</dbReference>